<organism evidence="3 4">
    <name type="scientific">Gymnopus androsaceus JB14</name>
    <dbReference type="NCBI Taxonomy" id="1447944"/>
    <lineage>
        <taxon>Eukaryota</taxon>
        <taxon>Fungi</taxon>
        <taxon>Dikarya</taxon>
        <taxon>Basidiomycota</taxon>
        <taxon>Agaricomycotina</taxon>
        <taxon>Agaricomycetes</taxon>
        <taxon>Agaricomycetidae</taxon>
        <taxon>Agaricales</taxon>
        <taxon>Marasmiineae</taxon>
        <taxon>Omphalotaceae</taxon>
        <taxon>Gymnopus</taxon>
    </lineage>
</organism>
<feature type="compositionally biased region" description="Basic and acidic residues" evidence="1">
    <location>
        <begin position="48"/>
        <end position="72"/>
    </location>
</feature>
<accession>A0A6A4HGE1</accession>
<evidence type="ECO:0000259" key="2">
    <source>
        <dbReference type="PROSITE" id="PS50181"/>
    </source>
</evidence>
<gene>
    <name evidence="3" type="ORF">BT96DRAFT_1021457</name>
</gene>
<evidence type="ECO:0000256" key="1">
    <source>
        <dbReference type="SAM" id="MobiDB-lite"/>
    </source>
</evidence>
<dbReference type="Gene3D" id="1.20.1280.50">
    <property type="match status" value="1"/>
</dbReference>
<dbReference type="InterPro" id="IPR001810">
    <property type="entry name" value="F-box_dom"/>
</dbReference>
<dbReference type="EMBL" id="ML769516">
    <property type="protein sequence ID" value="KAE9396287.1"/>
    <property type="molecule type" value="Genomic_DNA"/>
</dbReference>
<feature type="compositionally biased region" description="Acidic residues" evidence="1">
    <location>
        <begin position="36"/>
        <end position="46"/>
    </location>
</feature>
<dbReference type="InterPro" id="IPR036047">
    <property type="entry name" value="F-box-like_dom_sf"/>
</dbReference>
<feature type="domain" description="F-box" evidence="2">
    <location>
        <begin position="100"/>
        <end position="149"/>
    </location>
</feature>
<name>A0A6A4HGE1_9AGAR</name>
<feature type="region of interest" description="Disordered" evidence="1">
    <location>
        <begin position="1"/>
        <end position="89"/>
    </location>
</feature>
<keyword evidence="4" id="KW-1185">Reference proteome</keyword>
<dbReference type="SMART" id="SM00256">
    <property type="entry name" value="FBOX"/>
    <property type="match status" value="1"/>
</dbReference>
<proteinExistence type="predicted"/>
<evidence type="ECO:0000313" key="4">
    <source>
        <dbReference type="Proteomes" id="UP000799118"/>
    </source>
</evidence>
<feature type="compositionally biased region" description="Polar residues" evidence="1">
    <location>
        <begin position="15"/>
        <end position="27"/>
    </location>
</feature>
<dbReference type="OrthoDB" id="2322499at2759"/>
<reference evidence="3" key="1">
    <citation type="journal article" date="2019" name="Environ. Microbiol.">
        <title>Fungal ecological strategies reflected in gene transcription - a case study of two litter decomposers.</title>
        <authorList>
            <person name="Barbi F."/>
            <person name="Kohler A."/>
            <person name="Barry K."/>
            <person name="Baskaran P."/>
            <person name="Daum C."/>
            <person name="Fauchery L."/>
            <person name="Ihrmark K."/>
            <person name="Kuo A."/>
            <person name="LaButti K."/>
            <person name="Lipzen A."/>
            <person name="Morin E."/>
            <person name="Grigoriev I.V."/>
            <person name="Henrissat B."/>
            <person name="Lindahl B."/>
            <person name="Martin F."/>
        </authorList>
    </citation>
    <scope>NUCLEOTIDE SEQUENCE</scope>
    <source>
        <strain evidence="3">JB14</strain>
    </source>
</reference>
<dbReference type="AlphaFoldDB" id="A0A6A4HGE1"/>
<feature type="compositionally biased region" description="Low complexity" evidence="1">
    <location>
        <begin position="666"/>
        <end position="704"/>
    </location>
</feature>
<protein>
    <recommendedName>
        <fullName evidence="2">F-box domain-containing protein</fullName>
    </recommendedName>
</protein>
<feature type="region of interest" description="Disordered" evidence="1">
    <location>
        <begin position="659"/>
        <end position="704"/>
    </location>
</feature>
<sequence length="704" mass="79890">MPRRSVRIREAAAGDSNTQDASSTTSPGRKHGRDESDVDYEEEQLAEEPSRKRAKKSSEDTQSKSDSNKDDQSTELSPKKTKQRMPEQFRKVRGRLGMLERLAKDVPLDVIFEIFSYLDPSDLLRLARTSNDLRGILMSKSSESIWRTARSNVEGLPPLPLDFNEPQYAHLLYEAYCHICNHKGRCETVLWSFRMRCCKSCAKDTFPAYNDPGFRSTLPAVFQSNEILPRERIQGSTKWHRVEVGNIQIATRLKAEFEALQTPKDRSVWISRKKKERRALDVHGRLCEAWHRARLNKRTGELGDIRKQRKNAILERLAEIGNHKTVKQSKKLTEYGWNSIETELVAMLSEHKTERLAEERRRLLIQRYSRLAKEYEDIRSASDLREPFPAVGDILTYKAFENLSEHLPNIINEWRPAKVQEIIEIMQKSLPTASVADLDLVTSVFQCTHCSAHIHYPQMFYHLCCTHDPPADGVSAERLETYGGVGPWSSRRIVWSNNGSQIAQTIVEACALDPATTTIQDLHSANPLIECTTCYKDPSRHNYYYADPGRAFMRWPFALGHSSSSPPHNLVIDSFGEETQQILACETERHAYANYHEACCAHCHKPVVRSFKCLVDHLKANHGDSVDLEKLGASSVEKPQAIQEHWYWNPRLPLRGLGQEFRYKGPPADAATTPTAGITAPSISTNTTTTSTSTDNSAGTLDQS</sequence>
<dbReference type="SUPFAM" id="SSF81383">
    <property type="entry name" value="F-box domain"/>
    <property type="match status" value="1"/>
</dbReference>
<evidence type="ECO:0000313" key="3">
    <source>
        <dbReference type="EMBL" id="KAE9396287.1"/>
    </source>
</evidence>
<dbReference type="Proteomes" id="UP000799118">
    <property type="component" value="Unassembled WGS sequence"/>
</dbReference>
<dbReference type="CDD" id="cd09917">
    <property type="entry name" value="F-box_SF"/>
    <property type="match status" value="1"/>
</dbReference>
<dbReference type="Pfam" id="PF12937">
    <property type="entry name" value="F-box-like"/>
    <property type="match status" value="1"/>
</dbReference>
<dbReference type="PROSITE" id="PS50181">
    <property type="entry name" value="FBOX"/>
    <property type="match status" value="1"/>
</dbReference>